<dbReference type="OrthoDB" id="9796892at2"/>
<dbReference type="EMBL" id="LR130778">
    <property type="protein sequence ID" value="VDN46815.1"/>
    <property type="molecule type" value="Genomic_DNA"/>
</dbReference>
<organism evidence="1 2">
    <name type="scientific">Petrocella atlantisensis</name>
    <dbReference type="NCBI Taxonomy" id="2173034"/>
    <lineage>
        <taxon>Bacteria</taxon>
        <taxon>Bacillati</taxon>
        <taxon>Bacillota</taxon>
        <taxon>Clostridia</taxon>
        <taxon>Lachnospirales</taxon>
        <taxon>Vallitaleaceae</taxon>
        <taxon>Petrocella</taxon>
    </lineage>
</organism>
<evidence type="ECO:0000313" key="1">
    <source>
        <dbReference type="EMBL" id="VDN46815.1"/>
    </source>
</evidence>
<keyword evidence="2" id="KW-1185">Reference proteome</keyword>
<dbReference type="RefSeq" id="WP_125136255.1">
    <property type="nucleotide sequence ID" value="NZ_LR130778.1"/>
</dbReference>
<reference evidence="1 2" key="1">
    <citation type="submission" date="2018-09" db="EMBL/GenBank/DDBJ databases">
        <authorList>
            <person name="Postec A."/>
        </authorList>
    </citation>
    <scope>NUCLEOTIDE SEQUENCE [LARGE SCALE GENOMIC DNA]</scope>
    <source>
        <strain evidence="1">70B-A</strain>
    </source>
</reference>
<gene>
    <name evidence="1" type="ORF">PATL70BA_0940</name>
</gene>
<accession>A0A3P7NVA4</accession>
<evidence type="ECO:0000313" key="2">
    <source>
        <dbReference type="Proteomes" id="UP000279029"/>
    </source>
</evidence>
<protein>
    <submittedName>
        <fullName evidence="1">Uncharacterized protein</fullName>
    </submittedName>
</protein>
<dbReference type="KEGG" id="cbar:PATL70BA_0940"/>
<dbReference type="AlphaFoldDB" id="A0A3P7NVA4"/>
<dbReference type="Proteomes" id="UP000279029">
    <property type="component" value="Chromosome"/>
</dbReference>
<name>A0A3P7NVA4_9FIRM</name>
<proteinExistence type="predicted"/>
<sequence length="205" mass="22236">MDRIYSAQAANQVRNVQGINEKVNSGEAQKSLSHNKTMGGLFIDDGKKSLQQFGHSSKIGLPQQLSNKLVSKEQRLSTLANVFDDKTLKRMGVVECTTCASRTYQDQSDDASVSFQAPTQLSPSQAASAVVSHEMEHVSNEQADAKQEGKEVIAQSVQIFHSICPECGISYVSGGLTKTTTIGKTNPYKDAIRHQASGNLVDMML</sequence>